<dbReference type="RefSeq" id="WP_010856062.1">
    <property type="nucleotide sequence ID" value="NZ_AQHR01000104.1"/>
</dbReference>
<evidence type="ECO:0000313" key="3">
    <source>
        <dbReference type="Proteomes" id="UP000013909"/>
    </source>
</evidence>
<dbReference type="InterPro" id="IPR050445">
    <property type="entry name" value="Bact_polysacc_biosynth/exp"/>
</dbReference>
<dbReference type="PANTHER" id="PTHR32309">
    <property type="entry name" value="TYROSINE-PROTEIN KINASE"/>
    <property type="match status" value="1"/>
</dbReference>
<dbReference type="OrthoDB" id="745212at2"/>
<keyword evidence="1" id="KW-0812">Transmembrane</keyword>
<accession>R7ZN79</accession>
<sequence>MPEKHILDDKLTLREVVLSARNWIAYFLSSWKVIALWVACGFLLGGLVALIKKPVYVAETSFVLEDADVGQLGQMTGIASLVGVNLGSLGGSSGLFQGDNIIELYRSNNMIGKTLLTRFDGDQLLIHRFIEANELDKKWRKAVDLRALDFALPRENFSITQDSVMREVSRLIREKHLAVTKPDRKLSIIQVSISSKDEQFSKVFNEALVENVNGFYFETKTKKTFENLSILQFQADSVRRILDANLEELAALSDRMPNPNPMMQVGNIAVRKKQIDVQSSSAIYAEIVKNLEIAKVNQRNNTPLIQIIDGPRYPLERYEIKPLKGVVIGAFLAGVMGLVFLYLREVYRRDIAA</sequence>
<feature type="transmembrane region" description="Helical" evidence="1">
    <location>
        <begin position="23"/>
        <end position="51"/>
    </location>
</feature>
<dbReference type="PANTHER" id="PTHR32309:SF13">
    <property type="entry name" value="FERRIC ENTEROBACTIN TRANSPORT PROTEIN FEPE"/>
    <property type="match status" value="1"/>
</dbReference>
<evidence type="ECO:0008006" key="4">
    <source>
        <dbReference type="Google" id="ProtNLM"/>
    </source>
</evidence>
<dbReference type="STRING" id="1232681.ADIS_3935"/>
<dbReference type="GO" id="GO:0005886">
    <property type="term" value="C:plasma membrane"/>
    <property type="evidence" value="ECO:0007669"/>
    <property type="project" value="TreeGrafter"/>
</dbReference>
<proteinExistence type="predicted"/>
<keyword evidence="1" id="KW-0472">Membrane</keyword>
<name>R7ZN79_9BACT</name>
<dbReference type="PATRIC" id="fig|1288963.3.peg.3927"/>
<keyword evidence="1" id="KW-1133">Transmembrane helix</keyword>
<reference evidence="2 3" key="1">
    <citation type="submission" date="2013-02" db="EMBL/GenBank/DDBJ databases">
        <title>A novel strain isolated from Lonar lake, Maharashtra, India.</title>
        <authorList>
            <person name="Singh A."/>
        </authorList>
    </citation>
    <scope>NUCLEOTIDE SEQUENCE [LARGE SCALE GENOMIC DNA]</scope>
    <source>
        <strain evidence="2 3">AK24</strain>
    </source>
</reference>
<comment type="caution">
    <text evidence="2">The sequence shown here is derived from an EMBL/GenBank/DDBJ whole genome shotgun (WGS) entry which is preliminary data.</text>
</comment>
<keyword evidence="3" id="KW-1185">Reference proteome</keyword>
<protein>
    <recommendedName>
        <fullName evidence="4">Lipopolysaccharide biosynthesis</fullName>
    </recommendedName>
</protein>
<organism evidence="2 3">
    <name type="scientific">Lunatimonas lonarensis</name>
    <dbReference type="NCBI Taxonomy" id="1232681"/>
    <lineage>
        <taxon>Bacteria</taxon>
        <taxon>Pseudomonadati</taxon>
        <taxon>Bacteroidota</taxon>
        <taxon>Cytophagia</taxon>
        <taxon>Cytophagales</taxon>
        <taxon>Cyclobacteriaceae</taxon>
    </lineage>
</organism>
<dbReference type="GO" id="GO:0004713">
    <property type="term" value="F:protein tyrosine kinase activity"/>
    <property type="evidence" value="ECO:0007669"/>
    <property type="project" value="TreeGrafter"/>
</dbReference>
<evidence type="ECO:0000256" key="1">
    <source>
        <dbReference type="SAM" id="Phobius"/>
    </source>
</evidence>
<gene>
    <name evidence="2" type="ORF">ADIS_3935</name>
</gene>
<dbReference type="Proteomes" id="UP000013909">
    <property type="component" value="Unassembled WGS sequence"/>
</dbReference>
<evidence type="ECO:0000313" key="2">
    <source>
        <dbReference type="EMBL" id="EON75532.1"/>
    </source>
</evidence>
<dbReference type="EMBL" id="AQHR01000104">
    <property type="protein sequence ID" value="EON75532.1"/>
    <property type="molecule type" value="Genomic_DNA"/>
</dbReference>
<feature type="transmembrane region" description="Helical" evidence="1">
    <location>
        <begin position="325"/>
        <end position="343"/>
    </location>
</feature>
<dbReference type="AlphaFoldDB" id="R7ZN79"/>